<keyword evidence="1" id="KW-0732">Signal</keyword>
<keyword evidence="3" id="KW-1185">Reference proteome</keyword>
<feature type="signal peptide" evidence="1">
    <location>
        <begin position="1"/>
        <end position="20"/>
    </location>
</feature>
<organism evidence="2 3">
    <name type="scientific">Flavobacterium aquaticum</name>
    <dbReference type="NCBI Taxonomy" id="1236486"/>
    <lineage>
        <taxon>Bacteria</taxon>
        <taxon>Pseudomonadati</taxon>
        <taxon>Bacteroidota</taxon>
        <taxon>Flavobacteriia</taxon>
        <taxon>Flavobacteriales</taxon>
        <taxon>Flavobacteriaceae</taxon>
        <taxon>Flavobacterium</taxon>
    </lineage>
</organism>
<comment type="caution">
    <text evidence="2">The sequence shown here is derived from an EMBL/GenBank/DDBJ whole genome shotgun (WGS) entry which is preliminary data.</text>
</comment>
<dbReference type="RefSeq" id="WP_111566289.1">
    <property type="nucleotide sequence ID" value="NZ_QLMI01000002.1"/>
</dbReference>
<sequence length="376" mass="43453">MKINRLLLLVSLLSFAFSQAQLSAFINGKEVKSGATISKKDLATLQVSFKKPKAVTVYSGYTNLYVEFSDNSNTYINSWSFQKDGYTAMTDFMKNTPATKKFSVFEGKDFLTRGNKLEWILNGANGVEKQKTIKVEIGFWVREETGYKEYGPKVQLLEPIFFYVPIWEAKNLYLAYLDVTIDKTNIKEDINTSQTGSTDRSDTEVGYQIHKNQETYKIYAFEKSSHPGLTVDELAKDFIHRVTYHSNNDKVKKIHEYDFEKYNLPWYHICVLFRDEQIQNVDYFITKDVKSKDLMSLYEKVEFGKMKGYTFQSGLYNTGRQDGKTYKDVGQFRIYILNHPTNPDLILMVCNEIGRGTETAQAIDANMQTFLKSIKQ</sequence>
<proteinExistence type="predicted"/>
<gene>
    <name evidence="2" type="ORF">B0I03_102376</name>
</gene>
<evidence type="ECO:0000256" key="1">
    <source>
        <dbReference type="SAM" id="SignalP"/>
    </source>
</evidence>
<protein>
    <submittedName>
        <fullName evidence="2">Uncharacterized protein</fullName>
    </submittedName>
</protein>
<dbReference type="AlphaFoldDB" id="A0A327YTT4"/>
<evidence type="ECO:0000313" key="2">
    <source>
        <dbReference type="EMBL" id="RAK24514.1"/>
    </source>
</evidence>
<dbReference type="Proteomes" id="UP000249620">
    <property type="component" value="Unassembled WGS sequence"/>
</dbReference>
<feature type="chain" id="PRO_5016239471" evidence="1">
    <location>
        <begin position="21"/>
        <end position="376"/>
    </location>
</feature>
<reference evidence="2 3" key="1">
    <citation type="submission" date="2018-06" db="EMBL/GenBank/DDBJ databases">
        <title>Genomic Encyclopedia of Type Strains, Phase III (KMG-III): the genomes of soil and plant-associated and newly described type strains.</title>
        <authorList>
            <person name="Whitman W."/>
        </authorList>
    </citation>
    <scope>NUCLEOTIDE SEQUENCE [LARGE SCALE GENOMIC DNA]</scope>
    <source>
        <strain evidence="2 3">CGMCC 1.12398</strain>
    </source>
</reference>
<name>A0A327YTT4_9FLAO</name>
<accession>A0A327YTT4</accession>
<evidence type="ECO:0000313" key="3">
    <source>
        <dbReference type="Proteomes" id="UP000249620"/>
    </source>
</evidence>
<dbReference type="OrthoDB" id="1307526at2"/>
<dbReference type="EMBL" id="QLMI01000002">
    <property type="protein sequence ID" value="RAK24514.1"/>
    <property type="molecule type" value="Genomic_DNA"/>
</dbReference>